<accession>A0A1X6NX31</accession>
<evidence type="ECO:0000313" key="2">
    <source>
        <dbReference type="EMBL" id="OSX72953.1"/>
    </source>
</evidence>
<proteinExistence type="predicted"/>
<protein>
    <submittedName>
        <fullName evidence="2">Uncharacterized protein</fullName>
    </submittedName>
</protein>
<keyword evidence="3" id="KW-1185">Reference proteome</keyword>
<feature type="transmembrane region" description="Helical" evidence="1">
    <location>
        <begin position="31"/>
        <end position="51"/>
    </location>
</feature>
<keyword evidence="1" id="KW-0812">Transmembrane</keyword>
<dbReference type="AlphaFoldDB" id="A0A1X6NX31"/>
<keyword evidence="1" id="KW-0472">Membrane</keyword>
<dbReference type="OrthoDB" id="10321592at2759"/>
<evidence type="ECO:0000256" key="1">
    <source>
        <dbReference type="SAM" id="Phobius"/>
    </source>
</evidence>
<evidence type="ECO:0000313" key="3">
    <source>
        <dbReference type="Proteomes" id="UP000218209"/>
    </source>
</evidence>
<dbReference type="Proteomes" id="UP000218209">
    <property type="component" value="Unassembled WGS sequence"/>
</dbReference>
<name>A0A1X6NX31_PORUM</name>
<gene>
    <name evidence="2" type="ORF">BU14_0392s0011</name>
</gene>
<organism evidence="2 3">
    <name type="scientific">Porphyra umbilicalis</name>
    <name type="common">Purple laver</name>
    <name type="synonym">Red alga</name>
    <dbReference type="NCBI Taxonomy" id="2786"/>
    <lineage>
        <taxon>Eukaryota</taxon>
        <taxon>Rhodophyta</taxon>
        <taxon>Bangiophyceae</taxon>
        <taxon>Bangiales</taxon>
        <taxon>Bangiaceae</taxon>
        <taxon>Porphyra</taxon>
    </lineage>
</organism>
<reference evidence="2 3" key="1">
    <citation type="submission" date="2017-03" db="EMBL/GenBank/DDBJ databases">
        <title>WGS assembly of Porphyra umbilicalis.</title>
        <authorList>
            <person name="Brawley S.H."/>
            <person name="Blouin N.A."/>
            <person name="Ficko-Blean E."/>
            <person name="Wheeler G.L."/>
            <person name="Lohr M."/>
            <person name="Goodson H.V."/>
            <person name="Jenkins J.W."/>
            <person name="Blaby-Haas C.E."/>
            <person name="Helliwell K.E."/>
            <person name="Chan C."/>
            <person name="Marriage T."/>
            <person name="Bhattacharya D."/>
            <person name="Klein A.S."/>
            <person name="Badis Y."/>
            <person name="Brodie J."/>
            <person name="Cao Y."/>
            <person name="Collen J."/>
            <person name="Dittami S.M."/>
            <person name="Gachon C.M."/>
            <person name="Green B.R."/>
            <person name="Karpowicz S."/>
            <person name="Kim J.W."/>
            <person name="Kudahl U."/>
            <person name="Lin S."/>
            <person name="Michel G."/>
            <person name="Mittag M."/>
            <person name="Olson B.J."/>
            <person name="Pangilinan J."/>
            <person name="Peng Y."/>
            <person name="Qiu H."/>
            <person name="Shu S."/>
            <person name="Singer J.T."/>
            <person name="Smith A.G."/>
            <person name="Sprecher B.N."/>
            <person name="Wagner V."/>
            <person name="Wang W."/>
            <person name="Wang Z.-Y."/>
            <person name="Yan J."/>
            <person name="Yarish C."/>
            <person name="Zoeuner-Riek S."/>
            <person name="Zhuang Y."/>
            <person name="Zou Y."/>
            <person name="Lindquist E.A."/>
            <person name="Grimwood J."/>
            <person name="Barry K."/>
            <person name="Rokhsar D.S."/>
            <person name="Schmutz J."/>
            <person name="Stiller J.W."/>
            <person name="Grossman A.R."/>
            <person name="Prochnik S.E."/>
        </authorList>
    </citation>
    <scope>NUCLEOTIDE SEQUENCE [LARGE SCALE GENOMIC DNA]</scope>
    <source>
        <strain evidence="2">4086291</strain>
    </source>
</reference>
<keyword evidence="1" id="KW-1133">Transmembrane helix</keyword>
<dbReference type="EMBL" id="KV919029">
    <property type="protein sequence ID" value="OSX72953.1"/>
    <property type="molecule type" value="Genomic_DNA"/>
</dbReference>
<sequence length="64" mass="6956">MPNQVPAAVKFFAEKQAQGKFTFQAGRTDKIINLTAGVLIFTCLAMSASGYHKLQNGYGKKDGF</sequence>